<evidence type="ECO:0008006" key="3">
    <source>
        <dbReference type="Google" id="ProtNLM"/>
    </source>
</evidence>
<name>A0A2T3MT35_9GAMM</name>
<dbReference type="Pfam" id="PF11012">
    <property type="entry name" value="DUF2850"/>
    <property type="match status" value="1"/>
</dbReference>
<protein>
    <recommendedName>
        <fullName evidence="3">DUF2850 domain-containing protein</fullName>
    </recommendedName>
</protein>
<dbReference type="OrthoDB" id="5824286at2"/>
<gene>
    <name evidence="1" type="ORF">C9I89_19470</name>
</gene>
<keyword evidence="2" id="KW-1185">Reference proteome</keyword>
<dbReference type="Proteomes" id="UP000240904">
    <property type="component" value="Unassembled WGS sequence"/>
</dbReference>
<sequence>MKKVRLQTLQSVCLVLLSSTALIFSASLALGLVKADLFEPEPVTHIYGTWVEQEVAPYVADSFEIRPAGVFIHGRQVSTHFEWDGSTLKYRLGDEIYLYTYLSEKLVRQKPAHYISTFSR</sequence>
<dbReference type="InterPro" id="IPR021271">
    <property type="entry name" value="DUF2850"/>
</dbReference>
<proteinExistence type="predicted"/>
<dbReference type="EMBL" id="PYMC01000020">
    <property type="protein sequence ID" value="PSW01721.1"/>
    <property type="molecule type" value="Genomic_DNA"/>
</dbReference>
<comment type="caution">
    <text evidence="1">The sequence shown here is derived from an EMBL/GenBank/DDBJ whole genome shotgun (WGS) entry which is preliminary data.</text>
</comment>
<reference evidence="1 2" key="1">
    <citation type="submission" date="2018-03" db="EMBL/GenBank/DDBJ databases">
        <title>Whole genome sequencing of Histamine producing bacteria.</title>
        <authorList>
            <person name="Butler K."/>
        </authorList>
    </citation>
    <scope>NUCLEOTIDE SEQUENCE [LARGE SCALE GENOMIC DNA]</scope>
    <source>
        <strain evidence="1 2">DSM 16190</strain>
    </source>
</reference>
<dbReference type="AlphaFoldDB" id="A0A2T3MT35"/>
<organism evidence="1 2">
    <name type="scientific">Photobacterium lipolyticum</name>
    <dbReference type="NCBI Taxonomy" id="266810"/>
    <lineage>
        <taxon>Bacteria</taxon>
        <taxon>Pseudomonadati</taxon>
        <taxon>Pseudomonadota</taxon>
        <taxon>Gammaproteobacteria</taxon>
        <taxon>Vibrionales</taxon>
        <taxon>Vibrionaceae</taxon>
        <taxon>Photobacterium</taxon>
    </lineage>
</organism>
<dbReference type="RefSeq" id="WP_107285047.1">
    <property type="nucleotide sequence ID" value="NZ_PYMC01000020.1"/>
</dbReference>
<accession>A0A2T3MT35</accession>
<evidence type="ECO:0000313" key="2">
    <source>
        <dbReference type="Proteomes" id="UP000240904"/>
    </source>
</evidence>
<evidence type="ECO:0000313" key="1">
    <source>
        <dbReference type="EMBL" id="PSW01721.1"/>
    </source>
</evidence>